<accession>A0A2K0UQJ0</accession>
<dbReference type="GO" id="GO:0006508">
    <property type="term" value="P:proteolysis"/>
    <property type="evidence" value="ECO:0007669"/>
    <property type="project" value="UniProtKB-KW"/>
</dbReference>
<dbReference type="AlphaFoldDB" id="A0A2K0UQJ0"/>
<organism evidence="9 10">
    <name type="scientific">Trichoderma harzianum</name>
    <name type="common">Hypocrea lixii</name>
    <dbReference type="NCBI Taxonomy" id="5544"/>
    <lineage>
        <taxon>Eukaryota</taxon>
        <taxon>Fungi</taxon>
        <taxon>Dikarya</taxon>
        <taxon>Ascomycota</taxon>
        <taxon>Pezizomycotina</taxon>
        <taxon>Sordariomycetes</taxon>
        <taxon>Hypocreomycetidae</taxon>
        <taxon>Hypocreales</taxon>
        <taxon>Hypocreaceae</taxon>
        <taxon>Trichoderma</taxon>
    </lineage>
</organism>
<evidence type="ECO:0000256" key="2">
    <source>
        <dbReference type="ARBA" id="ARBA00022670"/>
    </source>
</evidence>
<feature type="compositionally biased region" description="Basic residues" evidence="7">
    <location>
        <begin position="19"/>
        <end position="32"/>
    </location>
</feature>
<evidence type="ECO:0000256" key="7">
    <source>
        <dbReference type="SAM" id="MobiDB-lite"/>
    </source>
</evidence>
<dbReference type="InterPro" id="IPR038765">
    <property type="entry name" value="Papain-like_cys_pep_sf"/>
</dbReference>
<feature type="compositionally biased region" description="Basic residues" evidence="7">
    <location>
        <begin position="673"/>
        <end position="684"/>
    </location>
</feature>
<evidence type="ECO:0000259" key="8">
    <source>
        <dbReference type="PROSITE" id="PS50203"/>
    </source>
</evidence>
<feature type="compositionally biased region" description="Low complexity" evidence="7">
    <location>
        <begin position="1"/>
        <end position="18"/>
    </location>
</feature>
<evidence type="ECO:0000256" key="5">
    <source>
        <dbReference type="PIRSR" id="PIRSR622684-1"/>
    </source>
</evidence>
<feature type="region of interest" description="Disordered" evidence="7">
    <location>
        <begin position="852"/>
        <end position="912"/>
    </location>
</feature>
<dbReference type="SMART" id="SM00230">
    <property type="entry name" value="CysPc"/>
    <property type="match status" value="1"/>
</dbReference>
<evidence type="ECO:0000256" key="6">
    <source>
        <dbReference type="PROSITE-ProRule" id="PRU00239"/>
    </source>
</evidence>
<keyword evidence="3 6" id="KW-0378">Hydrolase</keyword>
<proteinExistence type="inferred from homology"/>
<feature type="compositionally biased region" description="Basic and acidic residues" evidence="7">
    <location>
        <begin position="628"/>
        <end position="665"/>
    </location>
</feature>
<comment type="caution">
    <text evidence="9">The sequence shown here is derived from an EMBL/GenBank/DDBJ whole genome shotgun (WGS) entry which is preliminary data.</text>
</comment>
<gene>
    <name evidence="9" type="ORF">THARTR1_00063</name>
</gene>
<protein>
    <recommendedName>
        <fullName evidence="8">Calpain catalytic domain-containing protein</fullName>
    </recommendedName>
</protein>
<sequence length="912" mass="104780">MSFVNSDSDNNSFGSRNSIRTRRSRSGRRIYPRGHDDYMMPQDPIPFRPRKLVKHQTPQEAIDEFWAKFTTKAPGKGESLGAQKLKRHLCLYPWDEVGSNDNPYTAKVARKNAKAASSSTTTQASYETAAAMCRAKVEKIVQECRRVNKRYRDPHFDLEADLKLCRRDCLESLSNFEPLDNPGKDFRPGSAKRVVEIFDKPQFYIEGPTANDVRQGRDGDCWLMSALCTLSNKTGLIEKLCVAHDQDVGVYGFVFYRDGEWISEIVDDFLYLTKSDYDEKHWERVLFDELERVNPEEAYRKVYQSNSSALYFAQCQHPQETWLPLLEKCYAKAHGDYAAIEGGYGGEGIEDLTGGVTSEIFTTDILDKEYFWKEELLKVNQDFLFGCSTGVWGVNWGERKGILELHSYSIQKAVDIDGKRLLRLKNPWGKGEWKGPWSDGSKEWTPEWLEKLDHRFGDDGDFWIAYEDLLQKYQAFERTRLFDETWQVSQIWTTVNVPWMLDYHDTHFSLRITKPGPVVIVLAQLDDRYFRGLHGQYRFELAFRVHKAGHEDYLVRSQAPYRMRRSVNVELDLEAGEYDIRVKIDATRLDRILPIETVIRNNAKKRREKLTRIGLAYDLAHSKGKIVEGPEEKAAREAHEKRVKDKEQREIKAKILERRRDDHHLNIKQLSRIQRREKKRKEKQKAKNAEKRLRIKKGDEETDKPGEDDGEQRDQSDENQEVPSSLNGAGASNTKKRGSKSIPPADRVGRPIPQGDAPPNSSYYESESDGGLVSLASLSELSDHEMDLQVKAFMNNQLNKPVIVTPPSLRFEDELDEFERDPWNAVVVIGLRVYHKVEEEDKAKEVITLKVVRPSPYADSEDEDTAATEENTKEAQDSKSKGLDVDDSAKDATLEGGVKDRKKSIVGNGEVQ</sequence>
<dbReference type="OrthoDB" id="424753at2759"/>
<dbReference type="SUPFAM" id="SSF54001">
    <property type="entry name" value="Cysteine proteinases"/>
    <property type="match status" value="1"/>
</dbReference>
<feature type="region of interest" description="Disordered" evidence="7">
    <location>
        <begin position="1"/>
        <end position="42"/>
    </location>
</feature>
<reference evidence="9 10" key="1">
    <citation type="submission" date="2017-02" db="EMBL/GenBank/DDBJ databases">
        <title>Genomes of Trichoderma spp. with biocontrol activity.</title>
        <authorList>
            <person name="Gardiner D."/>
            <person name="Kazan K."/>
            <person name="Vos C."/>
            <person name="Harvey P."/>
        </authorList>
    </citation>
    <scope>NUCLEOTIDE SEQUENCE [LARGE SCALE GENOMIC DNA]</scope>
    <source>
        <strain evidence="9 10">Tr1</strain>
    </source>
</reference>
<dbReference type="PRINTS" id="PR00704">
    <property type="entry name" value="CALPAIN"/>
</dbReference>
<dbReference type="Pfam" id="PF00648">
    <property type="entry name" value="Peptidase_C2"/>
    <property type="match status" value="1"/>
</dbReference>
<feature type="active site" evidence="5 6">
    <location>
        <position position="221"/>
    </location>
</feature>
<dbReference type="EMBL" id="MTYI01000004">
    <property type="protein sequence ID" value="PNP60039.1"/>
    <property type="molecule type" value="Genomic_DNA"/>
</dbReference>
<evidence type="ECO:0000256" key="1">
    <source>
        <dbReference type="ARBA" id="ARBA00007623"/>
    </source>
</evidence>
<dbReference type="FunFam" id="3.90.70.10:FF:000072">
    <property type="entry name" value="Cysteine proteinase"/>
    <property type="match status" value="1"/>
</dbReference>
<evidence type="ECO:0000313" key="9">
    <source>
        <dbReference type="EMBL" id="PNP60039.1"/>
    </source>
</evidence>
<feature type="region of interest" description="Disordered" evidence="7">
    <location>
        <begin position="628"/>
        <end position="770"/>
    </location>
</feature>
<feature type="domain" description="Calpain catalytic" evidence="8">
    <location>
        <begin position="192"/>
        <end position="482"/>
    </location>
</feature>
<feature type="compositionally biased region" description="Basic and acidic residues" evidence="7">
    <location>
        <begin position="870"/>
        <end position="899"/>
    </location>
</feature>
<comment type="similarity">
    <text evidence="1">Belongs to the peptidase C2 family.</text>
</comment>
<evidence type="ECO:0000313" key="10">
    <source>
        <dbReference type="Proteomes" id="UP000236290"/>
    </source>
</evidence>
<dbReference type="Proteomes" id="UP000236290">
    <property type="component" value="Unassembled WGS sequence"/>
</dbReference>
<name>A0A2K0UQJ0_TRIHA</name>
<dbReference type="Gene3D" id="3.90.70.10">
    <property type="entry name" value="Cysteine proteinases"/>
    <property type="match status" value="1"/>
</dbReference>
<dbReference type="InterPro" id="IPR001300">
    <property type="entry name" value="Peptidase_C2_calpain_cat"/>
</dbReference>
<dbReference type="InterPro" id="IPR022684">
    <property type="entry name" value="Calpain_cysteine_protease"/>
</dbReference>
<feature type="compositionally biased region" description="Polar residues" evidence="7">
    <location>
        <begin position="721"/>
        <end position="733"/>
    </location>
</feature>
<dbReference type="GO" id="GO:0004198">
    <property type="term" value="F:calcium-dependent cysteine-type endopeptidase activity"/>
    <property type="evidence" value="ECO:0007669"/>
    <property type="project" value="InterPro"/>
</dbReference>
<feature type="active site" evidence="5 6">
    <location>
        <position position="406"/>
    </location>
</feature>
<dbReference type="PANTHER" id="PTHR10183">
    <property type="entry name" value="CALPAIN"/>
    <property type="match status" value="1"/>
</dbReference>
<feature type="active site" evidence="5 6">
    <location>
        <position position="426"/>
    </location>
</feature>
<evidence type="ECO:0000256" key="4">
    <source>
        <dbReference type="ARBA" id="ARBA00022807"/>
    </source>
</evidence>
<evidence type="ECO:0000256" key="3">
    <source>
        <dbReference type="ARBA" id="ARBA00022801"/>
    </source>
</evidence>
<dbReference type="PANTHER" id="PTHR10183:SF379">
    <property type="entry name" value="CALPAIN-5"/>
    <property type="match status" value="1"/>
</dbReference>
<feature type="compositionally biased region" description="Basic and acidic residues" evidence="7">
    <location>
        <begin position="685"/>
        <end position="716"/>
    </location>
</feature>
<dbReference type="PROSITE" id="PS50203">
    <property type="entry name" value="CALPAIN_CAT"/>
    <property type="match status" value="1"/>
</dbReference>
<keyword evidence="4 6" id="KW-0788">Thiol protease</keyword>
<keyword evidence="2 6" id="KW-0645">Protease</keyword>